<protein>
    <submittedName>
        <fullName evidence="5">SDR family NAD(P)-dependent oxidoreductase</fullName>
    </submittedName>
</protein>
<evidence type="ECO:0000256" key="3">
    <source>
        <dbReference type="RuleBase" id="RU000363"/>
    </source>
</evidence>
<name>A0A7K1FSA2_9ACTN</name>
<dbReference type="GO" id="GO:0016020">
    <property type="term" value="C:membrane"/>
    <property type="evidence" value="ECO:0007669"/>
    <property type="project" value="TreeGrafter"/>
</dbReference>
<keyword evidence="2" id="KW-0560">Oxidoreductase</keyword>
<dbReference type="Gene3D" id="3.40.50.720">
    <property type="entry name" value="NAD(P)-binding Rossmann-like Domain"/>
    <property type="match status" value="1"/>
</dbReference>
<dbReference type="PANTHER" id="PTHR44196:SF2">
    <property type="entry name" value="SHORT-CHAIN DEHYDROGENASE-RELATED"/>
    <property type="match status" value="1"/>
</dbReference>
<dbReference type="InterPro" id="IPR036291">
    <property type="entry name" value="NAD(P)-bd_dom_sf"/>
</dbReference>
<dbReference type="GO" id="GO:0016491">
    <property type="term" value="F:oxidoreductase activity"/>
    <property type="evidence" value="ECO:0007669"/>
    <property type="project" value="UniProtKB-KW"/>
</dbReference>
<reference evidence="5 6" key="1">
    <citation type="submission" date="2019-11" db="EMBL/GenBank/DDBJ databases">
        <authorList>
            <person name="Jiang L.-Q."/>
        </authorList>
    </citation>
    <scope>NUCLEOTIDE SEQUENCE [LARGE SCALE GENOMIC DNA]</scope>
    <source>
        <strain evidence="5 6">YIM 132087</strain>
    </source>
</reference>
<dbReference type="PIRSF" id="PIRSF000126">
    <property type="entry name" value="11-beta-HSD1"/>
    <property type="match status" value="1"/>
</dbReference>
<evidence type="ECO:0000259" key="4">
    <source>
        <dbReference type="SMART" id="SM00822"/>
    </source>
</evidence>
<evidence type="ECO:0000256" key="1">
    <source>
        <dbReference type="ARBA" id="ARBA00006484"/>
    </source>
</evidence>
<keyword evidence="6" id="KW-1185">Reference proteome</keyword>
<dbReference type="PRINTS" id="PR00081">
    <property type="entry name" value="GDHRDH"/>
</dbReference>
<sequence>MPFTPSRTLITGASSGIGAGFARTFAARGSDLVLVARREDRLRELAAELTARHGIRAQVLPADLAEPDAGRLLIEQVDGEVDLLVNNAGFATHGPLAESDAARIENEIDVDVRALVSLTRAFLPGMIARRSGAIVNLASTASFQPLPGMAVYGAAKAFVRTFSEAVWQEARPHGVKVFALSPGPTRTEFFDVVGTESAAVGTMRDVDQVIATALRALDSRRTPPGVVDGRANALVAWSTRLVPRRILIPMTARMLG</sequence>
<dbReference type="PANTHER" id="PTHR44196">
    <property type="entry name" value="DEHYDROGENASE/REDUCTASE SDR FAMILY MEMBER 7B"/>
    <property type="match status" value="1"/>
</dbReference>
<proteinExistence type="inferred from homology"/>
<dbReference type="Proteomes" id="UP000460221">
    <property type="component" value="Unassembled WGS sequence"/>
</dbReference>
<comment type="similarity">
    <text evidence="1 3">Belongs to the short-chain dehydrogenases/reductases (SDR) family.</text>
</comment>
<dbReference type="CDD" id="cd05233">
    <property type="entry name" value="SDR_c"/>
    <property type="match status" value="1"/>
</dbReference>
<evidence type="ECO:0000313" key="5">
    <source>
        <dbReference type="EMBL" id="MTD16950.1"/>
    </source>
</evidence>
<dbReference type="EMBL" id="WLYK01000012">
    <property type="protein sequence ID" value="MTD16950.1"/>
    <property type="molecule type" value="Genomic_DNA"/>
</dbReference>
<accession>A0A7K1FSA2</accession>
<dbReference type="PRINTS" id="PR00080">
    <property type="entry name" value="SDRFAMILY"/>
</dbReference>
<gene>
    <name evidence="5" type="ORF">GIS00_23730</name>
</gene>
<dbReference type="SUPFAM" id="SSF51735">
    <property type="entry name" value="NAD(P)-binding Rossmann-fold domains"/>
    <property type="match status" value="1"/>
</dbReference>
<dbReference type="Pfam" id="PF00106">
    <property type="entry name" value="adh_short"/>
    <property type="match status" value="1"/>
</dbReference>
<dbReference type="RefSeq" id="WP_154770951.1">
    <property type="nucleotide sequence ID" value="NZ_WLYK01000012.1"/>
</dbReference>
<evidence type="ECO:0000256" key="2">
    <source>
        <dbReference type="ARBA" id="ARBA00023002"/>
    </source>
</evidence>
<dbReference type="InterPro" id="IPR002347">
    <property type="entry name" value="SDR_fam"/>
</dbReference>
<feature type="domain" description="Ketoreductase" evidence="4">
    <location>
        <begin position="6"/>
        <end position="183"/>
    </location>
</feature>
<evidence type="ECO:0000313" key="6">
    <source>
        <dbReference type="Proteomes" id="UP000460221"/>
    </source>
</evidence>
<organism evidence="5 6">
    <name type="scientific">Nakamurella alba</name>
    <dbReference type="NCBI Taxonomy" id="2665158"/>
    <lineage>
        <taxon>Bacteria</taxon>
        <taxon>Bacillati</taxon>
        <taxon>Actinomycetota</taxon>
        <taxon>Actinomycetes</taxon>
        <taxon>Nakamurellales</taxon>
        <taxon>Nakamurellaceae</taxon>
        <taxon>Nakamurella</taxon>
    </lineage>
</organism>
<dbReference type="AlphaFoldDB" id="A0A7K1FSA2"/>
<comment type="caution">
    <text evidence="5">The sequence shown here is derived from an EMBL/GenBank/DDBJ whole genome shotgun (WGS) entry which is preliminary data.</text>
</comment>
<dbReference type="SMART" id="SM00822">
    <property type="entry name" value="PKS_KR"/>
    <property type="match status" value="1"/>
</dbReference>
<dbReference type="InterPro" id="IPR057326">
    <property type="entry name" value="KR_dom"/>
</dbReference>